<accession>A0A9D4SX36</accession>
<dbReference type="Proteomes" id="UP000821837">
    <property type="component" value="Unassembled WGS sequence"/>
</dbReference>
<keyword evidence="5" id="KW-0272">Extracellular matrix</keyword>
<reference evidence="9" key="1">
    <citation type="journal article" date="2020" name="Cell">
        <title>Large-Scale Comparative Analyses of Tick Genomes Elucidate Their Genetic Diversity and Vector Capacities.</title>
        <authorList>
            <consortium name="Tick Genome and Microbiome Consortium (TIGMIC)"/>
            <person name="Jia N."/>
            <person name="Wang J."/>
            <person name="Shi W."/>
            <person name="Du L."/>
            <person name="Sun Y."/>
            <person name="Zhan W."/>
            <person name="Jiang J.F."/>
            <person name="Wang Q."/>
            <person name="Zhang B."/>
            <person name="Ji P."/>
            <person name="Bell-Sakyi L."/>
            <person name="Cui X.M."/>
            <person name="Yuan T.T."/>
            <person name="Jiang B.G."/>
            <person name="Yang W.F."/>
            <person name="Lam T.T."/>
            <person name="Chang Q.C."/>
            <person name="Ding S.J."/>
            <person name="Wang X.J."/>
            <person name="Zhu J.G."/>
            <person name="Ruan X.D."/>
            <person name="Zhao L."/>
            <person name="Wei J.T."/>
            <person name="Ye R.Z."/>
            <person name="Que T.C."/>
            <person name="Du C.H."/>
            <person name="Zhou Y.H."/>
            <person name="Cheng J.X."/>
            <person name="Dai P.F."/>
            <person name="Guo W.B."/>
            <person name="Han X.H."/>
            <person name="Huang E.J."/>
            <person name="Li L.F."/>
            <person name="Wei W."/>
            <person name="Gao Y.C."/>
            <person name="Liu J.Z."/>
            <person name="Shao H.Z."/>
            <person name="Wang X."/>
            <person name="Wang C.C."/>
            <person name="Yang T.C."/>
            <person name="Huo Q.B."/>
            <person name="Li W."/>
            <person name="Chen H.Y."/>
            <person name="Chen S.E."/>
            <person name="Zhou L.G."/>
            <person name="Ni X.B."/>
            <person name="Tian J.H."/>
            <person name="Sheng Y."/>
            <person name="Liu T."/>
            <person name="Pan Y.S."/>
            <person name="Xia L.Y."/>
            <person name="Li J."/>
            <person name="Zhao F."/>
            <person name="Cao W.C."/>
        </authorList>
    </citation>
    <scope>NUCLEOTIDE SEQUENCE</scope>
    <source>
        <strain evidence="9">Rsan-2018</strain>
    </source>
</reference>
<comment type="caution">
    <text evidence="9">The sequence shown here is derived from an EMBL/GenBank/DDBJ whole genome shotgun (WGS) entry which is preliminary data.</text>
</comment>
<protein>
    <recommendedName>
        <fullName evidence="8">Protein Wnt</fullName>
    </recommendedName>
</protein>
<evidence type="ECO:0000256" key="5">
    <source>
        <dbReference type="ARBA" id="ARBA00022530"/>
    </source>
</evidence>
<comment type="similarity">
    <text evidence="2 8">Belongs to the Wnt family.</text>
</comment>
<dbReference type="GO" id="GO:0005576">
    <property type="term" value="C:extracellular region"/>
    <property type="evidence" value="ECO:0007669"/>
    <property type="project" value="InterPro"/>
</dbReference>
<dbReference type="Pfam" id="PF00110">
    <property type="entry name" value="wnt"/>
    <property type="match status" value="1"/>
</dbReference>
<evidence type="ECO:0000256" key="8">
    <source>
        <dbReference type="RuleBase" id="RU003500"/>
    </source>
</evidence>
<dbReference type="GO" id="GO:0016055">
    <property type="term" value="P:Wnt signaling pathway"/>
    <property type="evidence" value="ECO:0007669"/>
    <property type="project" value="UniProtKB-KW"/>
</dbReference>
<evidence type="ECO:0000256" key="1">
    <source>
        <dbReference type="ARBA" id="ARBA00004498"/>
    </source>
</evidence>
<comment type="function">
    <text evidence="8">Ligand for members of the frizzled family of seven transmembrane receptors.</text>
</comment>
<dbReference type="VEuPathDB" id="VectorBase:RSAN_047280"/>
<comment type="subcellular location">
    <subcellularLocation>
        <location evidence="1 8">Secreted</location>
        <location evidence="1 8">Extracellular space</location>
        <location evidence="1 8">Extracellular matrix</location>
    </subcellularLocation>
</comment>
<name>A0A9D4SX36_RHISA</name>
<evidence type="ECO:0000256" key="3">
    <source>
        <dbReference type="ARBA" id="ARBA00022473"/>
    </source>
</evidence>
<organism evidence="9 10">
    <name type="scientific">Rhipicephalus sanguineus</name>
    <name type="common">Brown dog tick</name>
    <name type="synonym">Ixodes sanguineus</name>
    <dbReference type="NCBI Taxonomy" id="34632"/>
    <lineage>
        <taxon>Eukaryota</taxon>
        <taxon>Metazoa</taxon>
        <taxon>Ecdysozoa</taxon>
        <taxon>Arthropoda</taxon>
        <taxon>Chelicerata</taxon>
        <taxon>Arachnida</taxon>
        <taxon>Acari</taxon>
        <taxon>Parasitiformes</taxon>
        <taxon>Ixodida</taxon>
        <taxon>Ixodoidea</taxon>
        <taxon>Ixodidae</taxon>
        <taxon>Rhipicephalinae</taxon>
        <taxon>Rhipicephalus</taxon>
        <taxon>Rhipicephalus</taxon>
    </lineage>
</organism>
<proteinExistence type="inferred from homology"/>
<dbReference type="AlphaFoldDB" id="A0A9D4SX36"/>
<gene>
    <name evidence="9" type="ORF">HPB52_000098</name>
</gene>
<evidence type="ECO:0000313" key="9">
    <source>
        <dbReference type="EMBL" id="KAH7955294.1"/>
    </source>
</evidence>
<keyword evidence="6 8" id="KW-0879">Wnt signaling pathway</keyword>
<sequence>MRWQLIMEPARLFKKKRLLRGRKARICRKVPKVVREIARGVDLGIRECQNQFRFHRWNGSTLRSSMKKGLMKGHLTQVSNVGSVGVDSGGYSGTAGGDPPIEVR</sequence>
<keyword evidence="10" id="KW-1185">Reference proteome</keyword>
<dbReference type="InterPro" id="IPR005817">
    <property type="entry name" value="Wnt"/>
</dbReference>
<evidence type="ECO:0000256" key="4">
    <source>
        <dbReference type="ARBA" id="ARBA00022525"/>
    </source>
</evidence>
<keyword evidence="7" id="KW-1015">Disulfide bond</keyword>
<evidence type="ECO:0000256" key="2">
    <source>
        <dbReference type="ARBA" id="ARBA00005683"/>
    </source>
</evidence>
<keyword evidence="4" id="KW-0964">Secreted</keyword>
<evidence type="ECO:0000256" key="7">
    <source>
        <dbReference type="ARBA" id="ARBA00023157"/>
    </source>
</evidence>
<dbReference type="GO" id="GO:0005102">
    <property type="term" value="F:signaling receptor binding"/>
    <property type="evidence" value="ECO:0007669"/>
    <property type="project" value="InterPro"/>
</dbReference>
<evidence type="ECO:0000256" key="6">
    <source>
        <dbReference type="ARBA" id="ARBA00022687"/>
    </source>
</evidence>
<dbReference type="EMBL" id="JABSTV010001250">
    <property type="protein sequence ID" value="KAH7955294.1"/>
    <property type="molecule type" value="Genomic_DNA"/>
</dbReference>
<keyword evidence="3 8" id="KW-0217">Developmental protein</keyword>
<evidence type="ECO:0000313" key="10">
    <source>
        <dbReference type="Proteomes" id="UP000821837"/>
    </source>
</evidence>
<reference evidence="9" key="2">
    <citation type="submission" date="2021-09" db="EMBL/GenBank/DDBJ databases">
        <authorList>
            <person name="Jia N."/>
            <person name="Wang J."/>
            <person name="Shi W."/>
            <person name="Du L."/>
            <person name="Sun Y."/>
            <person name="Zhan W."/>
            <person name="Jiang J."/>
            <person name="Wang Q."/>
            <person name="Zhang B."/>
            <person name="Ji P."/>
            <person name="Sakyi L.B."/>
            <person name="Cui X."/>
            <person name="Yuan T."/>
            <person name="Jiang B."/>
            <person name="Yang W."/>
            <person name="Lam T.T.-Y."/>
            <person name="Chang Q."/>
            <person name="Ding S."/>
            <person name="Wang X."/>
            <person name="Zhu J."/>
            <person name="Ruan X."/>
            <person name="Zhao L."/>
            <person name="Wei J."/>
            <person name="Que T."/>
            <person name="Du C."/>
            <person name="Cheng J."/>
            <person name="Dai P."/>
            <person name="Han X."/>
            <person name="Huang E."/>
            <person name="Gao Y."/>
            <person name="Liu J."/>
            <person name="Shao H."/>
            <person name="Ye R."/>
            <person name="Li L."/>
            <person name="Wei W."/>
            <person name="Wang X."/>
            <person name="Wang C."/>
            <person name="Huo Q."/>
            <person name="Li W."/>
            <person name="Guo W."/>
            <person name="Chen H."/>
            <person name="Chen S."/>
            <person name="Zhou L."/>
            <person name="Zhou L."/>
            <person name="Ni X."/>
            <person name="Tian J."/>
            <person name="Zhou Y."/>
            <person name="Sheng Y."/>
            <person name="Liu T."/>
            <person name="Pan Y."/>
            <person name="Xia L."/>
            <person name="Li J."/>
            <person name="Zhao F."/>
            <person name="Cao W."/>
        </authorList>
    </citation>
    <scope>NUCLEOTIDE SEQUENCE</scope>
    <source>
        <strain evidence="9">Rsan-2018</strain>
        <tissue evidence="9">Larvae</tissue>
    </source>
</reference>